<gene>
    <name evidence="9" type="ORF">BJ875DRAFT_44190</name>
</gene>
<dbReference type="AlphaFoldDB" id="A0A9P8C4F7"/>
<dbReference type="InterPro" id="IPR000209">
    <property type="entry name" value="Peptidase_S8/S53_dom"/>
</dbReference>
<dbReference type="PROSITE" id="PS00137">
    <property type="entry name" value="SUBTILASE_HIS"/>
    <property type="match status" value="1"/>
</dbReference>
<dbReference type="GO" id="GO:0006508">
    <property type="term" value="P:proteolysis"/>
    <property type="evidence" value="ECO:0007669"/>
    <property type="project" value="UniProtKB-KW"/>
</dbReference>
<keyword evidence="3 5" id="KW-0378">Hydrolase</keyword>
<keyword evidence="2 5" id="KW-0645">Protease</keyword>
<feature type="signal peptide" evidence="7">
    <location>
        <begin position="1"/>
        <end position="21"/>
    </location>
</feature>
<protein>
    <submittedName>
        <fullName evidence="9">Subtilisin-like protease</fullName>
    </submittedName>
</protein>
<proteinExistence type="inferred from homology"/>
<dbReference type="PRINTS" id="PR00723">
    <property type="entry name" value="SUBTILISIN"/>
</dbReference>
<dbReference type="InterPro" id="IPR036852">
    <property type="entry name" value="Peptidase_S8/S53_dom_sf"/>
</dbReference>
<dbReference type="PANTHER" id="PTHR43806:SF11">
    <property type="entry name" value="CEREVISIN-RELATED"/>
    <property type="match status" value="1"/>
</dbReference>
<dbReference type="FunFam" id="3.40.50.200:FF:000014">
    <property type="entry name" value="Proteinase K"/>
    <property type="match status" value="1"/>
</dbReference>
<organism evidence="9 10">
    <name type="scientific">Amylocarpus encephaloides</name>
    <dbReference type="NCBI Taxonomy" id="45428"/>
    <lineage>
        <taxon>Eukaryota</taxon>
        <taxon>Fungi</taxon>
        <taxon>Dikarya</taxon>
        <taxon>Ascomycota</taxon>
        <taxon>Pezizomycotina</taxon>
        <taxon>Leotiomycetes</taxon>
        <taxon>Helotiales</taxon>
        <taxon>Helotiales incertae sedis</taxon>
        <taxon>Amylocarpus</taxon>
    </lineage>
</organism>
<evidence type="ECO:0000313" key="9">
    <source>
        <dbReference type="EMBL" id="KAG9233444.1"/>
    </source>
</evidence>
<keyword evidence="4 5" id="KW-0720">Serine protease</keyword>
<evidence type="ECO:0000256" key="6">
    <source>
        <dbReference type="RuleBase" id="RU003355"/>
    </source>
</evidence>
<feature type="domain" description="Peptidase S8/S53" evidence="8">
    <location>
        <begin position="169"/>
        <end position="401"/>
    </location>
</feature>
<dbReference type="InterPro" id="IPR050131">
    <property type="entry name" value="Peptidase_S8_subtilisin-like"/>
</dbReference>
<evidence type="ECO:0000313" key="10">
    <source>
        <dbReference type="Proteomes" id="UP000824998"/>
    </source>
</evidence>
<dbReference type="Proteomes" id="UP000824998">
    <property type="component" value="Unassembled WGS sequence"/>
</dbReference>
<evidence type="ECO:0000256" key="2">
    <source>
        <dbReference type="ARBA" id="ARBA00022670"/>
    </source>
</evidence>
<evidence type="ECO:0000256" key="3">
    <source>
        <dbReference type="ARBA" id="ARBA00022801"/>
    </source>
</evidence>
<reference evidence="9" key="1">
    <citation type="journal article" date="2021" name="IMA Fungus">
        <title>Genomic characterization of three marine fungi, including Emericellopsis atlantica sp. nov. with signatures of a generalist lifestyle and marine biomass degradation.</title>
        <authorList>
            <person name="Hagestad O.C."/>
            <person name="Hou L."/>
            <person name="Andersen J.H."/>
            <person name="Hansen E.H."/>
            <person name="Altermark B."/>
            <person name="Li C."/>
            <person name="Kuhnert E."/>
            <person name="Cox R.J."/>
            <person name="Crous P.W."/>
            <person name="Spatafora J.W."/>
            <person name="Lail K."/>
            <person name="Amirebrahimi M."/>
            <person name="Lipzen A."/>
            <person name="Pangilinan J."/>
            <person name="Andreopoulos W."/>
            <person name="Hayes R.D."/>
            <person name="Ng V."/>
            <person name="Grigoriev I.V."/>
            <person name="Jackson S.A."/>
            <person name="Sutton T.D.S."/>
            <person name="Dobson A.D.W."/>
            <person name="Rama T."/>
        </authorList>
    </citation>
    <scope>NUCLEOTIDE SEQUENCE</scope>
    <source>
        <strain evidence="9">TRa018bII</strain>
    </source>
</reference>
<dbReference type="Pfam" id="PF00082">
    <property type="entry name" value="Peptidase_S8"/>
    <property type="match status" value="1"/>
</dbReference>
<dbReference type="CDD" id="cd04077">
    <property type="entry name" value="Peptidases_S8_PCSK9_ProteinaseK_like"/>
    <property type="match status" value="1"/>
</dbReference>
<feature type="active site" description="Charge relay system" evidence="5">
    <location>
        <position position="178"/>
    </location>
</feature>
<dbReference type="Gene3D" id="3.40.50.200">
    <property type="entry name" value="Peptidase S8/S53 domain"/>
    <property type="match status" value="1"/>
</dbReference>
<evidence type="ECO:0000256" key="4">
    <source>
        <dbReference type="ARBA" id="ARBA00022825"/>
    </source>
</evidence>
<keyword evidence="7" id="KW-0732">Signal</keyword>
<evidence type="ECO:0000256" key="7">
    <source>
        <dbReference type="SAM" id="SignalP"/>
    </source>
</evidence>
<keyword evidence="10" id="KW-1185">Reference proteome</keyword>
<sequence length="428" mass="43469">MWCFSLQLVVSFLFASALVTAAPGRKKQGAVVAGLGLPIKNIDATNIIPNSYIAVYTKNATDDIVAAHQATVAAAIRKRGLAARSTDGSTVLSTVMTPYTMGTWRAMSFEADDAMVIEMSNCQWINYIEADTKVAISTIVQQTRAPAGLERISHKAAGEDAYVFDDSAGAGITVYVVDTGILTTHSDFGGRATWGTNTVNRVDTDENGHGSHVAGTVGGTTFGVAKKANLVAVKVLGADGGGSNSGVIKGLDFVLRNVTASGLAGKAVVNMSVGGGFQTSTNNAVEALIRAGITVVTAAGNENQDAILTSPASAPNAITVGAIDALTDTRASFSNFGSVVDIFAPGVDVQSVGITSNTASNTLSGTSMASPHVAGLAAYLMSLEGLTTANQVVSRMLELSAATGAVVAKPGAGTDPENAVIASNGSGF</sequence>
<dbReference type="SUPFAM" id="SSF52743">
    <property type="entry name" value="Subtilisin-like"/>
    <property type="match status" value="1"/>
</dbReference>
<evidence type="ECO:0000256" key="5">
    <source>
        <dbReference type="PROSITE-ProRule" id="PRU01240"/>
    </source>
</evidence>
<dbReference type="GO" id="GO:0005576">
    <property type="term" value="C:extracellular region"/>
    <property type="evidence" value="ECO:0007669"/>
    <property type="project" value="UniProtKB-ARBA"/>
</dbReference>
<dbReference type="InterPro" id="IPR015500">
    <property type="entry name" value="Peptidase_S8_subtilisin-rel"/>
</dbReference>
<accession>A0A9P8C4F7</accession>
<dbReference type="SUPFAM" id="SSF54897">
    <property type="entry name" value="Protease propeptides/inhibitors"/>
    <property type="match status" value="1"/>
</dbReference>
<dbReference type="GO" id="GO:0004252">
    <property type="term" value="F:serine-type endopeptidase activity"/>
    <property type="evidence" value="ECO:0007669"/>
    <property type="project" value="UniProtKB-UniRule"/>
</dbReference>
<dbReference type="PANTHER" id="PTHR43806">
    <property type="entry name" value="PEPTIDASE S8"/>
    <property type="match status" value="1"/>
</dbReference>
<feature type="active site" description="Charge relay system" evidence="5">
    <location>
        <position position="209"/>
    </location>
</feature>
<feature type="chain" id="PRO_5040456615" evidence="7">
    <location>
        <begin position="22"/>
        <end position="428"/>
    </location>
</feature>
<dbReference type="PROSITE" id="PS00138">
    <property type="entry name" value="SUBTILASE_SER"/>
    <property type="match status" value="1"/>
</dbReference>
<dbReference type="InterPro" id="IPR023828">
    <property type="entry name" value="Peptidase_S8_Ser-AS"/>
</dbReference>
<comment type="similarity">
    <text evidence="1 5 6">Belongs to the peptidase S8 family.</text>
</comment>
<dbReference type="OrthoDB" id="206201at2759"/>
<dbReference type="EMBL" id="MU251500">
    <property type="protein sequence ID" value="KAG9233444.1"/>
    <property type="molecule type" value="Genomic_DNA"/>
</dbReference>
<dbReference type="InterPro" id="IPR023827">
    <property type="entry name" value="Peptidase_S8_Asp-AS"/>
</dbReference>
<dbReference type="InterPro" id="IPR022398">
    <property type="entry name" value="Peptidase_S8_His-AS"/>
</dbReference>
<comment type="caution">
    <text evidence="9">The sequence shown here is derived from an EMBL/GenBank/DDBJ whole genome shotgun (WGS) entry which is preliminary data.</text>
</comment>
<dbReference type="PROSITE" id="PS51892">
    <property type="entry name" value="SUBTILASE"/>
    <property type="match status" value="1"/>
</dbReference>
<evidence type="ECO:0000259" key="8">
    <source>
        <dbReference type="Pfam" id="PF00082"/>
    </source>
</evidence>
<dbReference type="PROSITE" id="PS00136">
    <property type="entry name" value="SUBTILASE_ASP"/>
    <property type="match status" value="1"/>
</dbReference>
<feature type="active site" description="Charge relay system" evidence="5">
    <location>
        <position position="367"/>
    </location>
</feature>
<name>A0A9P8C4F7_9HELO</name>
<dbReference type="InterPro" id="IPR034193">
    <property type="entry name" value="PCSK9_ProteinaseK-like"/>
</dbReference>
<evidence type="ECO:0000256" key="1">
    <source>
        <dbReference type="ARBA" id="ARBA00011073"/>
    </source>
</evidence>